<dbReference type="InterPro" id="IPR011049">
    <property type="entry name" value="Serralysin-like_metalloprot_C"/>
</dbReference>
<dbReference type="SUPFAM" id="SSF101967">
    <property type="entry name" value="Adhesin YadA, collagen-binding domain"/>
    <property type="match status" value="1"/>
</dbReference>
<name>A0A1G7JAB0_9FLAO</name>
<dbReference type="EMBL" id="FNBA01000010">
    <property type="protein sequence ID" value="SDF21841.1"/>
    <property type="molecule type" value="Genomic_DNA"/>
</dbReference>
<sequence length="174" mass="18018">MAIGSDSASSGQNSIALGINSNASAQNSVAIGYNAKTSQSNAIVLGDTNSANVGIGTSTPNTNTKLDVSGNYKLGENGSIQKNLISFDVYPSISMGNTVPGASQIIQITIPSTARPSTTKATVVVTPANNFNDDFSISWAKLSNTSTLRVKIVNSSLSTASVYSGHFYVTIQEF</sequence>
<reference evidence="2 3" key="1">
    <citation type="submission" date="2016-10" db="EMBL/GenBank/DDBJ databases">
        <authorList>
            <person name="de Groot N.N."/>
        </authorList>
    </citation>
    <scope>NUCLEOTIDE SEQUENCE [LARGE SCALE GENOMIC DNA]</scope>
    <source>
        <strain evidence="2 3">DSM 16195</strain>
    </source>
</reference>
<dbReference type="Gene3D" id="2.150.10.10">
    <property type="entry name" value="Serralysin-like metalloprotease, C-terminal"/>
    <property type="match status" value="1"/>
</dbReference>
<dbReference type="InterPro" id="IPR008640">
    <property type="entry name" value="Adhesin_Head_dom"/>
</dbReference>
<feature type="domain" description="Trimeric autotransporter adhesin YadA-like head" evidence="1">
    <location>
        <begin position="10"/>
        <end position="35"/>
    </location>
</feature>
<protein>
    <submittedName>
        <fullName evidence="2">Head domain of trimeric autotransporter adhesin</fullName>
    </submittedName>
</protein>
<evidence type="ECO:0000313" key="2">
    <source>
        <dbReference type="EMBL" id="SDF21841.1"/>
    </source>
</evidence>
<dbReference type="GO" id="GO:0019867">
    <property type="term" value="C:outer membrane"/>
    <property type="evidence" value="ECO:0007669"/>
    <property type="project" value="InterPro"/>
</dbReference>
<dbReference type="Proteomes" id="UP000199321">
    <property type="component" value="Unassembled WGS sequence"/>
</dbReference>
<accession>A0A1G7JAB0</accession>
<dbReference type="STRING" id="227084.SAMN05421855_1107"/>
<dbReference type="Pfam" id="PF05658">
    <property type="entry name" value="YadA_head"/>
    <property type="match status" value="1"/>
</dbReference>
<gene>
    <name evidence="2" type="ORF">SAMN05421855_1107</name>
</gene>
<evidence type="ECO:0000313" key="3">
    <source>
        <dbReference type="Proteomes" id="UP000199321"/>
    </source>
</evidence>
<evidence type="ECO:0000259" key="1">
    <source>
        <dbReference type="Pfam" id="PF05658"/>
    </source>
</evidence>
<dbReference type="AlphaFoldDB" id="A0A1G7JAB0"/>
<proteinExistence type="predicted"/>
<keyword evidence="3" id="KW-1185">Reference proteome</keyword>
<organism evidence="2 3">
    <name type="scientific">Ulvibacter litoralis</name>
    <dbReference type="NCBI Taxonomy" id="227084"/>
    <lineage>
        <taxon>Bacteria</taxon>
        <taxon>Pseudomonadati</taxon>
        <taxon>Bacteroidota</taxon>
        <taxon>Flavobacteriia</taxon>
        <taxon>Flavobacteriales</taxon>
        <taxon>Flavobacteriaceae</taxon>
        <taxon>Ulvibacter</taxon>
    </lineage>
</organism>